<comment type="caution">
    <text evidence="2">The sequence shown here is derived from an EMBL/GenBank/DDBJ whole genome shotgun (WGS) entry which is preliminary data.</text>
</comment>
<organism evidence="2 3">
    <name type="scientific">Brevundimonas abyssalis TAR-001</name>
    <dbReference type="NCBI Taxonomy" id="1391729"/>
    <lineage>
        <taxon>Bacteria</taxon>
        <taxon>Pseudomonadati</taxon>
        <taxon>Pseudomonadota</taxon>
        <taxon>Alphaproteobacteria</taxon>
        <taxon>Caulobacterales</taxon>
        <taxon>Caulobacteraceae</taxon>
        <taxon>Brevundimonas</taxon>
    </lineage>
</organism>
<sequence length="330" mass="35708">MRLPVLSAAVAALILAACETGPAPVTSAPVVETAIPAESRQLLEDLRILSHDDMEGRDTGSPGGQRARDYIVSRLEALGVEAPLTGRLQAWSAPNRSRIGAASYDGVNVVGLIRGTARPDRYVVVTAHYDHMGTYQGRLYNGADDNASGVASMLELAARLKAAPPRHSVLFVALDGEERGLIGADQFIQRPPVPLESIALNVNLDMTARVDDGYLWATGTWQYPQLRPMLDPIQPVGSVRLVMGKDTPSDTGADNWVNSSDHAVFHRERIPFVYFGVDYHPDYHEPTDDYERVVPARFIAATELIVQGFRALDEGLARTAAAGDASLARS</sequence>
<proteinExistence type="predicted"/>
<dbReference type="Proteomes" id="UP000016569">
    <property type="component" value="Unassembled WGS sequence"/>
</dbReference>
<keyword evidence="3" id="KW-1185">Reference proteome</keyword>
<evidence type="ECO:0000313" key="2">
    <source>
        <dbReference type="EMBL" id="GAD57943.1"/>
    </source>
</evidence>
<evidence type="ECO:0000313" key="3">
    <source>
        <dbReference type="Proteomes" id="UP000016569"/>
    </source>
</evidence>
<dbReference type="GO" id="GO:0008235">
    <property type="term" value="F:metalloexopeptidase activity"/>
    <property type="evidence" value="ECO:0007669"/>
    <property type="project" value="InterPro"/>
</dbReference>
<accession>A0A8E0NAE6</accession>
<dbReference type="GO" id="GO:0006508">
    <property type="term" value="P:proteolysis"/>
    <property type="evidence" value="ECO:0007669"/>
    <property type="project" value="InterPro"/>
</dbReference>
<dbReference type="InterPro" id="IPR007484">
    <property type="entry name" value="Peptidase_M28"/>
</dbReference>
<evidence type="ECO:0000259" key="1">
    <source>
        <dbReference type="Pfam" id="PF04389"/>
    </source>
</evidence>
<dbReference type="PANTHER" id="PTHR12147:SF26">
    <property type="entry name" value="PEPTIDASE M28 DOMAIN-CONTAINING PROTEIN"/>
    <property type="match status" value="1"/>
</dbReference>
<dbReference type="EMBL" id="BATC01000002">
    <property type="protein sequence ID" value="GAD57943.1"/>
    <property type="molecule type" value="Genomic_DNA"/>
</dbReference>
<dbReference type="Pfam" id="PF04389">
    <property type="entry name" value="Peptidase_M28"/>
    <property type="match status" value="1"/>
</dbReference>
<gene>
    <name evidence="2" type="ORF">MBEBAB_0193</name>
</gene>
<dbReference type="PANTHER" id="PTHR12147">
    <property type="entry name" value="METALLOPEPTIDASE M28 FAMILY MEMBER"/>
    <property type="match status" value="1"/>
</dbReference>
<dbReference type="PROSITE" id="PS51257">
    <property type="entry name" value="PROKAR_LIPOPROTEIN"/>
    <property type="match status" value="1"/>
</dbReference>
<dbReference type="Gene3D" id="3.40.630.10">
    <property type="entry name" value="Zn peptidases"/>
    <property type="match status" value="1"/>
</dbReference>
<feature type="domain" description="Peptidase M28" evidence="1">
    <location>
        <begin position="108"/>
        <end position="306"/>
    </location>
</feature>
<dbReference type="AlphaFoldDB" id="A0A8E0NAE6"/>
<protein>
    <submittedName>
        <fullName evidence="2">Peptidase</fullName>
    </submittedName>
</protein>
<reference evidence="3" key="1">
    <citation type="journal article" date="2013" name="Genome Announc.">
        <title>Draft Genome Sequence of the Dimorphic Prosthecate Bacterium Brevundimonas abyssalis TAR-001T.</title>
        <authorList>
            <person name="Tsubouchi T."/>
            <person name="Nishi S."/>
            <person name="Usui K."/>
            <person name="Shimane Y."/>
            <person name="Takaki Y."/>
            <person name="Maruyama T."/>
            <person name="Hatada Y."/>
        </authorList>
    </citation>
    <scope>NUCLEOTIDE SEQUENCE [LARGE SCALE GENOMIC DNA]</scope>
    <source>
        <strain evidence="3">TAR-001</strain>
    </source>
</reference>
<dbReference type="SUPFAM" id="SSF53187">
    <property type="entry name" value="Zn-dependent exopeptidases"/>
    <property type="match status" value="1"/>
</dbReference>
<name>A0A8E0NAE6_9CAUL</name>
<dbReference type="InterPro" id="IPR045175">
    <property type="entry name" value="M28_fam"/>
</dbReference>